<name>A0AAP0WM65_LIQFO</name>
<accession>A0AAP0WM65</accession>
<organism evidence="3 4">
    <name type="scientific">Liquidambar formosana</name>
    <name type="common">Formosan gum</name>
    <dbReference type="NCBI Taxonomy" id="63359"/>
    <lineage>
        <taxon>Eukaryota</taxon>
        <taxon>Viridiplantae</taxon>
        <taxon>Streptophyta</taxon>
        <taxon>Embryophyta</taxon>
        <taxon>Tracheophyta</taxon>
        <taxon>Spermatophyta</taxon>
        <taxon>Magnoliopsida</taxon>
        <taxon>eudicotyledons</taxon>
        <taxon>Gunneridae</taxon>
        <taxon>Pentapetalae</taxon>
        <taxon>Saxifragales</taxon>
        <taxon>Altingiaceae</taxon>
        <taxon>Liquidambar</taxon>
    </lineage>
</organism>
<feature type="transmembrane region" description="Helical" evidence="1">
    <location>
        <begin position="102"/>
        <end position="118"/>
    </location>
</feature>
<evidence type="ECO:0000256" key="1">
    <source>
        <dbReference type="SAM" id="Phobius"/>
    </source>
</evidence>
<keyword evidence="1" id="KW-1133">Transmembrane helix</keyword>
<proteinExistence type="predicted"/>
<dbReference type="EMBL" id="JBBPBK010000012">
    <property type="protein sequence ID" value="KAK9273952.1"/>
    <property type="molecule type" value="Genomic_DNA"/>
</dbReference>
<keyword evidence="4" id="KW-1185">Reference proteome</keyword>
<dbReference type="Pfam" id="PF13966">
    <property type="entry name" value="zf-RVT"/>
    <property type="match status" value="1"/>
</dbReference>
<sequence>MVWKSKVPLKVKVFVWSVALKRINTNDMSQRRRPNRRLLPQWCIVCRLDAESIDHLFLHCQGARFLWQRLFLLAGVCWVSPASSLDMLVIHYGCFGKSKRGVVLWRCAVLVVFWVLWLEKNSRIFEDRVVEFGKIWDGEFFLASLWASVTKEFNVVPLFVIMSNWKAICG</sequence>
<protein>
    <recommendedName>
        <fullName evidence="2">Reverse transcriptase zinc-binding domain-containing protein</fullName>
    </recommendedName>
</protein>
<gene>
    <name evidence="3" type="ORF">L1049_018764</name>
</gene>
<keyword evidence="1" id="KW-0472">Membrane</keyword>
<comment type="caution">
    <text evidence="3">The sequence shown here is derived from an EMBL/GenBank/DDBJ whole genome shotgun (WGS) entry which is preliminary data.</text>
</comment>
<dbReference type="AlphaFoldDB" id="A0AAP0WM65"/>
<evidence type="ECO:0000313" key="3">
    <source>
        <dbReference type="EMBL" id="KAK9273952.1"/>
    </source>
</evidence>
<feature type="transmembrane region" description="Helical" evidence="1">
    <location>
        <begin position="70"/>
        <end position="90"/>
    </location>
</feature>
<evidence type="ECO:0000313" key="4">
    <source>
        <dbReference type="Proteomes" id="UP001415857"/>
    </source>
</evidence>
<dbReference type="InterPro" id="IPR026960">
    <property type="entry name" value="RVT-Znf"/>
</dbReference>
<evidence type="ECO:0000259" key="2">
    <source>
        <dbReference type="Pfam" id="PF13966"/>
    </source>
</evidence>
<feature type="domain" description="Reverse transcriptase zinc-binding" evidence="2">
    <location>
        <begin position="1"/>
        <end position="67"/>
    </location>
</feature>
<keyword evidence="1" id="KW-0812">Transmembrane</keyword>
<dbReference type="Proteomes" id="UP001415857">
    <property type="component" value="Unassembled WGS sequence"/>
</dbReference>
<reference evidence="3 4" key="1">
    <citation type="journal article" date="2024" name="Plant J.">
        <title>Genome sequences and population genomics reveal climatic adaptation and genomic divergence between two closely related sweetgum species.</title>
        <authorList>
            <person name="Xu W.Q."/>
            <person name="Ren C.Q."/>
            <person name="Zhang X.Y."/>
            <person name="Comes H.P."/>
            <person name="Liu X.H."/>
            <person name="Li Y.G."/>
            <person name="Kettle C.J."/>
            <person name="Jalonen R."/>
            <person name="Gaisberger H."/>
            <person name="Ma Y.Z."/>
            <person name="Qiu Y.X."/>
        </authorList>
    </citation>
    <scope>NUCLEOTIDE SEQUENCE [LARGE SCALE GENOMIC DNA]</scope>
    <source>
        <strain evidence="3">Hangzhou</strain>
    </source>
</reference>